<evidence type="ECO:0000256" key="4">
    <source>
        <dbReference type="ARBA" id="ARBA00022821"/>
    </source>
</evidence>
<protein>
    <submittedName>
        <fullName evidence="6">Uncharacterized protein</fullName>
    </submittedName>
</protein>
<evidence type="ECO:0000256" key="3">
    <source>
        <dbReference type="ARBA" id="ARBA00022577"/>
    </source>
</evidence>
<dbReference type="EMBL" id="JAUJYO010000007">
    <property type="protein sequence ID" value="KAK1312939.1"/>
    <property type="molecule type" value="Genomic_DNA"/>
</dbReference>
<proteinExistence type="inferred from homology"/>
<keyword evidence="5" id="KW-0732">Signal</keyword>
<keyword evidence="2" id="KW-0929">Antimicrobial</keyword>
<dbReference type="Pfam" id="PF25052">
    <property type="entry name" value="AtDEF-like"/>
    <property type="match status" value="1"/>
</dbReference>
<name>A0AAV9EIZ1_ACOCL</name>
<organism evidence="6 7">
    <name type="scientific">Acorus calamus</name>
    <name type="common">Sweet flag</name>
    <dbReference type="NCBI Taxonomy" id="4465"/>
    <lineage>
        <taxon>Eukaryota</taxon>
        <taxon>Viridiplantae</taxon>
        <taxon>Streptophyta</taxon>
        <taxon>Embryophyta</taxon>
        <taxon>Tracheophyta</taxon>
        <taxon>Spermatophyta</taxon>
        <taxon>Magnoliopsida</taxon>
        <taxon>Liliopsida</taxon>
        <taxon>Acoraceae</taxon>
        <taxon>Acorus</taxon>
    </lineage>
</organism>
<comment type="caution">
    <text evidence="6">The sequence shown here is derived from an EMBL/GenBank/DDBJ whole genome shotgun (WGS) entry which is preliminary data.</text>
</comment>
<keyword evidence="3" id="KW-0295">Fungicide</keyword>
<dbReference type="InterPro" id="IPR010851">
    <property type="entry name" value="DEFL"/>
</dbReference>
<gene>
    <name evidence="6" type="ORF">QJS10_CPA07g01145</name>
</gene>
<evidence type="ECO:0000313" key="7">
    <source>
        <dbReference type="Proteomes" id="UP001180020"/>
    </source>
</evidence>
<evidence type="ECO:0000256" key="2">
    <source>
        <dbReference type="ARBA" id="ARBA00022529"/>
    </source>
</evidence>
<dbReference type="PROSITE" id="PS51257">
    <property type="entry name" value="PROKAR_LIPOPROTEIN"/>
    <property type="match status" value="1"/>
</dbReference>
<dbReference type="Proteomes" id="UP001180020">
    <property type="component" value="Unassembled WGS sequence"/>
</dbReference>
<keyword evidence="4" id="KW-0611">Plant defense</keyword>
<dbReference type="AlphaFoldDB" id="A0AAV9EIZ1"/>
<keyword evidence="7" id="KW-1185">Reference proteome</keyword>
<dbReference type="GO" id="GO:0050832">
    <property type="term" value="P:defense response to fungus"/>
    <property type="evidence" value="ECO:0007669"/>
    <property type="project" value="UniProtKB-KW"/>
</dbReference>
<reference evidence="6" key="1">
    <citation type="journal article" date="2023" name="Nat. Commun.">
        <title>Diploid and tetraploid genomes of Acorus and the evolution of monocots.</title>
        <authorList>
            <person name="Ma L."/>
            <person name="Liu K.W."/>
            <person name="Li Z."/>
            <person name="Hsiao Y.Y."/>
            <person name="Qi Y."/>
            <person name="Fu T."/>
            <person name="Tang G.D."/>
            <person name="Zhang D."/>
            <person name="Sun W.H."/>
            <person name="Liu D.K."/>
            <person name="Li Y."/>
            <person name="Chen G.Z."/>
            <person name="Liu X.D."/>
            <person name="Liao X.Y."/>
            <person name="Jiang Y.T."/>
            <person name="Yu X."/>
            <person name="Hao Y."/>
            <person name="Huang J."/>
            <person name="Zhao X.W."/>
            <person name="Ke S."/>
            <person name="Chen Y.Y."/>
            <person name="Wu W.L."/>
            <person name="Hsu J.L."/>
            <person name="Lin Y.F."/>
            <person name="Huang M.D."/>
            <person name="Li C.Y."/>
            <person name="Huang L."/>
            <person name="Wang Z.W."/>
            <person name="Zhao X."/>
            <person name="Zhong W.Y."/>
            <person name="Peng D.H."/>
            <person name="Ahmad S."/>
            <person name="Lan S."/>
            <person name="Zhang J.S."/>
            <person name="Tsai W.C."/>
            <person name="Van de Peer Y."/>
            <person name="Liu Z.J."/>
        </authorList>
    </citation>
    <scope>NUCLEOTIDE SEQUENCE</scope>
    <source>
        <strain evidence="6">CP</strain>
    </source>
</reference>
<sequence>MAAIGKVYIAVILVVFIFSSSCSHSINVKRVVPSKCTTVGVCKDLTDCNQTCIDDHGFQGGSCFGNDRSGHICCCSAL</sequence>
<dbReference type="GO" id="GO:0031640">
    <property type="term" value="P:killing of cells of another organism"/>
    <property type="evidence" value="ECO:0007669"/>
    <property type="project" value="UniProtKB-KW"/>
</dbReference>
<evidence type="ECO:0000256" key="1">
    <source>
        <dbReference type="ARBA" id="ARBA00006722"/>
    </source>
</evidence>
<feature type="signal peptide" evidence="5">
    <location>
        <begin position="1"/>
        <end position="25"/>
    </location>
</feature>
<evidence type="ECO:0000256" key="5">
    <source>
        <dbReference type="SAM" id="SignalP"/>
    </source>
</evidence>
<accession>A0AAV9EIZ1</accession>
<evidence type="ECO:0000313" key="6">
    <source>
        <dbReference type="EMBL" id="KAK1312939.1"/>
    </source>
</evidence>
<feature type="chain" id="PRO_5043552609" evidence="5">
    <location>
        <begin position="26"/>
        <end position="78"/>
    </location>
</feature>
<comment type="similarity">
    <text evidence="1">Belongs to the DEFL family.</text>
</comment>
<reference evidence="6" key="2">
    <citation type="submission" date="2023-06" db="EMBL/GenBank/DDBJ databases">
        <authorList>
            <person name="Ma L."/>
            <person name="Liu K.-W."/>
            <person name="Li Z."/>
            <person name="Hsiao Y.-Y."/>
            <person name="Qi Y."/>
            <person name="Fu T."/>
            <person name="Tang G."/>
            <person name="Zhang D."/>
            <person name="Sun W.-H."/>
            <person name="Liu D.-K."/>
            <person name="Li Y."/>
            <person name="Chen G.-Z."/>
            <person name="Liu X.-D."/>
            <person name="Liao X.-Y."/>
            <person name="Jiang Y.-T."/>
            <person name="Yu X."/>
            <person name="Hao Y."/>
            <person name="Huang J."/>
            <person name="Zhao X.-W."/>
            <person name="Ke S."/>
            <person name="Chen Y.-Y."/>
            <person name="Wu W.-L."/>
            <person name="Hsu J.-L."/>
            <person name="Lin Y.-F."/>
            <person name="Huang M.-D."/>
            <person name="Li C.-Y."/>
            <person name="Huang L."/>
            <person name="Wang Z.-W."/>
            <person name="Zhao X."/>
            <person name="Zhong W.-Y."/>
            <person name="Peng D.-H."/>
            <person name="Ahmad S."/>
            <person name="Lan S."/>
            <person name="Zhang J.-S."/>
            <person name="Tsai W.-C."/>
            <person name="Van De Peer Y."/>
            <person name="Liu Z.-J."/>
        </authorList>
    </citation>
    <scope>NUCLEOTIDE SEQUENCE</scope>
    <source>
        <strain evidence="6">CP</strain>
        <tissue evidence="6">Leaves</tissue>
    </source>
</reference>